<protein>
    <recommendedName>
        <fullName evidence="3">Universal stress protein</fullName>
    </recommendedName>
</protein>
<evidence type="ECO:0000313" key="2">
    <source>
        <dbReference type="Proteomes" id="UP001205890"/>
    </source>
</evidence>
<organism evidence="1 2">
    <name type="scientific">Alsobacter ponti</name>
    <dbReference type="NCBI Taxonomy" id="2962936"/>
    <lineage>
        <taxon>Bacteria</taxon>
        <taxon>Pseudomonadati</taxon>
        <taxon>Pseudomonadota</taxon>
        <taxon>Alphaproteobacteria</taxon>
        <taxon>Hyphomicrobiales</taxon>
        <taxon>Alsobacteraceae</taxon>
        <taxon>Alsobacter</taxon>
    </lineage>
</organism>
<sequence length="274" mass="28613">MSLVVLAAADGGPLTAQVVETALQLRSVLGGYCKAFHVRDRGAYLPTAFGLAEGPAVFDEQWAGDLDERAEHAARVWAERNTAGDDAVFHDVNGEETGVLVANARVSDIAVVARPGSDVARPEPGYVNGLVFESGRPILVVPPTVSPRWMEDGLIVWNGSAQAARAVGAALPLLRRARRVRVVSFGRETSRAPTGALVSYLSRHGIAAEAAGVDPGGVTSRGRGRAVVNYAFETGTGFTVMGAYGEQGLMSFLGLGAATAKVITGTRVPLLLAH</sequence>
<dbReference type="Gene3D" id="3.40.50.12370">
    <property type="match status" value="1"/>
</dbReference>
<keyword evidence="2" id="KW-1185">Reference proteome</keyword>
<accession>A0ABT1LBY2</accession>
<evidence type="ECO:0008006" key="3">
    <source>
        <dbReference type="Google" id="ProtNLM"/>
    </source>
</evidence>
<dbReference type="SUPFAM" id="SSF52402">
    <property type="entry name" value="Adenine nucleotide alpha hydrolases-like"/>
    <property type="match status" value="2"/>
</dbReference>
<reference evidence="1 2" key="1">
    <citation type="submission" date="2022-07" db="EMBL/GenBank/DDBJ databases">
        <authorList>
            <person name="Li W.-J."/>
            <person name="Deng Q.-Q."/>
        </authorList>
    </citation>
    <scope>NUCLEOTIDE SEQUENCE [LARGE SCALE GENOMIC DNA]</scope>
    <source>
        <strain evidence="1 2">SYSU M60028</strain>
    </source>
</reference>
<comment type="caution">
    <text evidence="1">The sequence shown here is derived from an EMBL/GenBank/DDBJ whole genome shotgun (WGS) entry which is preliminary data.</text>
</comment>
<proteinExistence type="predicted"/>
<name>A0ABT1LBY2_9HYPH</name>
<evidence type="ECO:0000313" key="1">
    <source>
        <dbReference type="EMBL" id="MCP8938974.1"/>
    </source>
</evidence>
<gene>
    <name evidence="1" type="ORF">NK718_10640</name>
</gene>
<dbReference type="EMBL" id="JANCLU010000008">
    <property type="protein sequence ID" value="MCP8938974.1"/>
    <property type="molecule type" value="Genomic_DNA"/>
</dbReference>
<dbReference type="RefSeq" id="WP_254741567.1">
    <property type="nucleotide sequence ID" value="NZ_JANCLU010000008.1"/>
</dbReference>
<dbReference type="Proteomes" id="UP001205890">
    <property type="component" value="Unassembled WGS sequence"/>
</dbReference>